<dbReference type="PANTHER" id="PTHR45672:SF2">
    <property type="entry name" value="PROTEIN DISULFIDE-ISOMERASE A5"/>
    <property type="match status" value="1"/>
</dbReference>
<dbReference type="Gene3D" id="3.40.30.10">
    <property type="entry name" value="Glutaredoxin"/>
    <property type="match status" value="1"/>
</dbReference>
<dbReference type="Proteomes" id="UP000242450">
    <property type="component" value="Chromosome 19"/>
</dbReference>
<organism evidence="3 4">
    <name type="scientific">Cervus elaphus hippelaphus</name>
    <name type="common">European red deer</name>
    <dbReference type="NCBI Taxonomy" id="46360"/>
    <lineage>
        <taxon>Eukaryota</taxon>
        <taxon>Metazoa</taxon>
        <taxon>Chordata</taxon>
        <taxon>Craniata</taxon>
        <taxon>Vertebrata</taxon>
        <taxon>Euteleostomi</taxon>
        <taxon>Mammalia</taxon>
        <taxon>Eutheria</taxon>
        <taxon>Laurasiatheria</taxon>
        <taxon>Artiodactyla</taxon>
        <taxon>Ruminantia</taxon>
        <taxon>Pecora</taxon>
        <taxon>Cervidae</taxon>
        <taxon>Cervinae</taxon>
        <taxon>Cervus</taxon>
    </lineage>
</organism>
<dbReference type="InterPro" id="IPR051063">
    <property type="entry name" value="PDI"/>
</dbReference>
<dbReference type="InterPro" id="IPR036249">
    <property type="entry name" value="Thioredoxin-like_sf"/>
</dbReference>
<dbReference type="GO" id="GO:0006457">
    <property type="term" value="P:protein folding"/>
    <property type="evidence" value="ECO:0007669"/>
    <property type="project" value="TreeGrafter"/>
</dbReference>
<evidence type="ECO:0000313" key="4">
    <source>
        <dbReference type="Proteomes" id="UP000242450"/>
    </source>
</evidence>
<comment type="caution">
    <text evidence="3">The sequence shown here is derived from an EMBL/GenBank/DDBJ whole genome shotgun (WGS) entry which is preliminary data.</text>
</comment>
<dbReference type="GO" id="GO:0005783">
    <property type="term" value="C:endoplasmic reticulum"/>
    <property type="evidence" value="ECO:0007669"/>
    <property type="project" value="TreeGrafter"/>
</dbReference>
<proteinExistence type="predicted"/>
<protein>
    <submittedName>
        <fullName evidence="3">PDIA5</fullName>
    </submittedName>
</protein>
<accession>A0A212CI92</accession>
<dbReference type="Pfam" id="PF00085">
    <property type="entry name" value="Thioredoxin"/>
    <property type="match status" value="1"/>
</dbReference>
<reference evidence="3 4" key="1">
    <citation type="journal article" date="2018" name="Mol. Genet. Genomics">
        <title>The red deer Cervus elaphus genome CerEla1.0: sequencing, annotating, genes, and chromosomes.</title>
        <authorList>
            <person name="Bana N.A."/>
            <person name="Nyiri A."/>
            <person name="Nagy J."/>
            <person name="Frank K."/>
            <person name="Nagy T."/>
            <person name="Steger V."/>
            <person name="Schiller M."/>
            <person name="Lakatos P."/>
            <person name="Sugar L."/>
            <person name="Horn P."/>
            <person name="Barta E."/>
            <person name="Orosz L."/>
        </authorList>
    </citation>
    <scope>NUCLEOTIDE SEQUENCE [LARGE SCALE GENOMIC DNA]</scope>
    <source>
        <strain evidence="3">Hungarian</strain>
    </source>
</reference>
<evidence type="ECO:0000313" key="3">
    <source>
        <dbReference type="EMBL" id="OWK05753.1"/>
    </source>
</evidence>
<gene>
    <name evidence="3" type="ORF">Celaphus_00012694</name>
</gene>
<dbReference type="GO" id="GO:0003756">
    <property type="term" value="F:protein disulfide isomerase activity"/>
    <property type="evidence" value="ECO:0007669"/>
    <property type="project" value="TreeGrafter"/>
</dbReference>
<keyword evidence="4" id="KW-1185">Reference proteome</keyword>
<feature type="domain" description="Thioredoxin" evidence="2">
    <location>
        <begin position="1"/>
        <end position="115"/>
    </location>
</feature>
<feature type="region of interest" description="Disordered" evidence="1">
    <location>
        <begin position="1"/>
        <end position="29"/>
    </location>
</feature>
<dbReference type="AlphaFoldDB" id="A0A212CI92"/>
<dbReference type="EMBL" id="MKHE01000019">
    <property type="protein sequence ID" value="OWK05753.1"/>
    <property type="molecule type" value="Genomic_DNA"/>
</dbReference>
<feature type="non-terminal residue" evidence="3">
    <location>
        <position position="134"/>
    </location>
</feature>
<dbReference type="InterPro" id="IPR013766">
    <property type="entry name" value="Thioredoxin_domain"/>
</dbReference>
<dbReference type="PANTHER" id="PTHR45672">
    <property type="entry name" value="PROTEIN DISULFIDE-ISOMERASE C17H9.14C-RELATED"/>
    <property type="match status" value="1"/>
</dbReference>
<dbReference type="OrthoDB" id="74910at2759"/>
<dbReference type="SUPFAM" id="SSF52833">
    <property type="entry name" value="Thioredoxin-like"/>
    <property type="match status" value="1"/>
</dbReference>
<evidence type="ECO:0000256" key="1">
    <source>
        <dbReference type="SAM" id="MobiDB-lite"/>
    </source>
</evidence>
<sequence length="134" mass="15329">MEWEVPGKSEPHTGTGLLQSPRADSRRTMESLSGCPHCKKVIPHFTATADAFKDDRKIACVAIDCVKEKNKDLCQQEAVKGYPTFHYYNYGKFVEKYDTNPTELGFTNFIRTLREGDHERLGKKKEELSTRSLE</sequence>
<evidence type="ECO:0000259" key="2">
    <source>
        <dbReference type="PROSITE" id="PS51352"/>
    </source>
</evidence>
<dbReference type="PROSITE" id="PS51352">
    <property type="entry name" value="THIOREDOXIN_2"/>
    <property type="match status" value="1"/>
</dbReference>
<name>A0A212CI92_CEREH</name>
<feature type="compositionally biased region" description="Basic and acidic residues" evidence="1">
    <location>
        <begin position="1"/>
        <end position="11"/>
    </location>
</feature>